<dbReference type="InterPro" id="IPR025877">
    <property type="entry name" value="MobA-like_NTP_Trfase"/>
</dbReference>
<gene>
    <name evidence="2" type="ORF">ENJ89_07860</name>
</gene>
<reference evidence="2" key="1">
    <citation type="journal article" date="2020" name="mSystems">
        <title>Genome- and Community-Level Interaction Insights into Carbon Utilization and Element Cycling Functions of Hydrothermarchaeota in Hydrothermal Sediment.</title>
        <authorList>
            <person name="Zhou Z."/>
            <person name="Liu Y."/>
            <person name="Xu W."/>
            <person name="Pan J."/>
            <person name="Luo Z.H."/>
            <person name="Li M."/>
        </authorList>
    </citation>
    <scope>NUCLEOTIDE SEQUENCE [LARGE SCALE GENOMIC DNA]</scope>
    <source>
        <strain evidence="2">HyVt-527</strain>
    </source>
</reference>
<dbReference type="GO" id="GO:0016779">
    <property type="term" value="F:nucleotidyltransferase activity"/>
    <property type="evidence" value="ECO:0007669"/>
    <property type="project" value="UniProtKB-ARBA"/>
</dbReference>
<name>A0A7V5PQJ7_CALAY</name>
<sequence>SRMQVFKPLQEKNGVPMIVQVARKMLTVCHTVTVVTGFRSQDVERALTEFLPGARSKTLDDRLLVVHNREFEKGMFTSLQTGLKNLPDTDWLLYHFVDQPALPEAFYHAFVAQIESGVQWIQPRFQGKKGHPILMHRSLFPLILNADADSNLRQVTKEREIRIKIWDCSFREILFDLDTREDLERWRTL</sequence>
<protein>
    <recommendedName>
        <fullName evidence="1">MobA-like NTP transferase domain-containing protein</fullName>
    </recommendedName>
</protein>
<dbReference type="AlphaFoldDB" id="A0A7V5PQJ7"/>
<dbReference type="PANTHER" id="PTHR43777">
    <property type="entry name" value="MOLYBDENUM COFACTOR CYTIDYLYLTRANSFERASE"/>
    <property type="match status" value="1"/>
</dbReference>
<feature type="domain" description="MobA-like NTP transferase" evidence="1">
    <location>
        <begin position="1"/>
        <end position="159"/>
    </location>
</feature>
<dbReference type="InterPro" id="IPR029044">
    <property type="entry name" value="Nucleotide-diphossugar_trans"/>
</dbReference>
<proteinExistence type="predicted"/>
<organism evidence="2">
    <name type="scientific">Caldithrix abyssi</name>
    <dbReference type="NCBI Taxonomy" id="187145"/>
    <lineage>
        <taxon>Bacteria</taxon>
        <taxon>Pseudomonadati</taxon>
        <taxon>Calditrichota</taxon>
        <taxon>Calditrichia</taxon>
        <taxon>Calditrichales</taxon>
        <taxon>Calditrichaceae</taxon>
        <taxon>Caldithrix</taxon>
    </lineage>
</organism>
<dbReference type="Pfam" id="PF12804">
    <property type="entry name" value="NTP_transf_3"/>
    <property type="match status" value="1"/>
</dbReference>
<accession>A0A7V5PQJ7</accession>
<evidence type="ECO:0000313" key="2">
    <source>
        <dbReference type="EMBL" id="HHJ53095.1"/>
    </source>
</evidence>
<dbReference type="PANTHER" id="PTHR43777:SF1">
    <property type="entry name" value="MOLYBDENUM COFACTOR CYTIDYLYLTRANSFERASE"/>
    <property type="match status" value="1"/>
</dbReference>
<evidence type="ECO:0000259" key="1">
    <source>
        <dbReference type="Pfam" id="PF12804"/>
    </source>
</evidence>
<dbReference type="Gene3D" id="3.90.550.10">
    <property type="entry name" value="Spore Coat Polysaccharide Biosynthesis Protein SpsA, Chain A"/>
    <property type="match status" value="1"/>
</dbReference>
<comment type="caution">
    <text evidence="2">The sequence shown here is derived from an EMBL/GenBank/DDBJ whole genome shotgun (WGS) entry which is preliminary data.</text>
</comment>
<dbReference type="EMBL" id="DROD01000508">
    <property type="protein sequence ID" value="HHJ53095.1"/>
    <property type="molecule type" value="Genomic_DNA"/>
</dbReference>
<feature type="non-terminal residue" evidence="2">
    <location>
        <position position="1"/>
    </location>
</feature>
<dbReference type="Proteomes" id="UP000886124">
    <property type="component" value="Unassembled WGS sequence"/>
</dbReference>
<dbReference type="SUPFAM" id="SSF53448">
    <property type="entry name" value="Nucleotide-diphospho-sugar transferases"/>
    <property type="match status" value="1"/>
</dbReference>